<gene>
    <name evidence="2" type="ORF">EFBL_0685</name>
</gene>
<dbReference type="AlphaFoldDB" id="A0A292YJI8"/>
<feature type="transmembrane region" description="Helical" evidence="1">
    <location>
        <begin position="64"/>
        <end position="83"/>
    </location>
</feature>
<feature type="transmembrane region" description="Helical" evidence="1">
    <location>
        <begin position="139"/>
        <end position="155"/>
    </location>
</feature>
<name>A0A292YJI8_9BACL</name>
<comment type="caution">
    <text evidence="2">The sequence shown here is derived from an EMBL/GenBank/DDBJ whole genome shotgun (WGS) entry which is preliminary data.</text>
</comment>
<evidence type="ECO:0000256" key="1">
    <source>
        <dbReference type="SAM" id="Phobius"/>
    </source>
</evidence>
<sequence length="158" mass="17564">MNDYVSAFYKEQIKPPEPPKLPSYCSACGKKQMEGYLFCHVCGTTHEESPPLAYEPRITNPNSLSNLLIVVAFSLIGIGAYSYDKHSDNYLTQLYSALNTPVQPSSVQPSPDTPRQEQHLPDIQFYAKTQYDMERTKDFLLIGSGALAGLIAAAARRD</sequence>
<evidence type="ECO:0000313" key="3">
    <source>
        <dbReference type="Proteomes" id="UP000217785"/>
    </source>
</evidence>
<accession>A0A292YJI8</accession>
<dbReference type="Proteomes" id="UP000217785">
    <property type="component" value="Unassembled WGS sequence"/>
</dbReference>
<keyword evidence="3" id="KW-1185">Reference proteome</keyword>
<keyword evidence="1" id="KW-0812">Transmembrane</keyword>
<keyword evidence="1" id="KW-1133">Transmembrane helix</keyword>
<organism evidence="2 3">
    <name type="scientific">Effusibacillus lacus</name>
    <dbReference type="NCBI Taxonomy" id="1348429"/>
    <lineage>
        <taxon>Bacteria</taxon>
        <taxon>Bacillati</taxon>
        <taxon>Bacillota</taxon>
        <taxon>Bacilli</taxon>
        <taxon>Bacillales</taxon>
        <taxon>Alicyclobacillaceae</taxon>
        <taxon>Effusibacillus</taxon>
    </lineage>
</organism>
<evidence type="ECO:0000313" key="2">
    <source>
        <dbReference type="EMBL" id="GAX89071.1"/>
    </source>
</evidence>
<reference evidence="3" key="1">
    <citation type="submission" date="2017-07" db="EMBL/GenBank/DDBJ databases">
        <title>Draft genome sequence of Effusibacillus lacus strain skLN1.</title>
        <authorList>
            <person name="Watanabe M."/>
            <person name="Kojima H."/>
            <person name="Fukui M."/>
        </authorList>
    </citation>
    <scope>NUCLEOTIDE SEQUENCE [LARGE SCALE GENOMIC DNA]</scope>
    <source>
        <strain evidence="3">skLN1</strain>
    </source>
</reference>
<keyword evidence="1" id="KW-0472">Membrane</keyword>
<dbReference type="OrthoDB" id="2066200at2"/>
<dbReference type="EMBL" id="BDUF01000014">
    <property type="protein sequence ID" value="GAX89071.1"/>
    <property type="molecule type" value="Genomic_DNA"/>
</dbReference>
<dbReference type="RefSeq" id="WP_096180760.1">
    <property type="nucleotide sequence ID" value="NZ_BDUF01000014.1"/>
</dbReference>
<proteinExistence type="predicted"/>
<protein>
    <submittedName>
        <fullName evidence="2">Uncharacterized protein</fullName>
    </submittedName>
</protein>